<dbReference type="AlphaFoldDB" id="A0AA49Q6U2"/>
<proteinExistence type="predicted"/>
<dbReference type="KEGG" id="pspc:Strain318_000451"/>
<dbReference type="RefSeq" id="WP_367886916.1">
    <property type="nucleotide sequence ID" value="NZ_CP130612.1"/>
</dbReference>
<sequence length="267" mass="31432">MGQSELLRVLIWGKTYPELSSRHTETVCTGAVDERGRPIRLYPVPLRYLGSDRAYSIGDVVEVRAEPNPKDNRPESHRIDPASLRIIRNIPTDRDEWAGRAEWINRDRSWHYESIADLEAARLRDDSSIGLIRPGAVERVYLSRKPASARREFEEKWASVTAQRDFFLPEYKELEFLEHEIRIAWRCAVACDTCAKNPHDMMVLDWGLLELARRDRDWEKARQKLESISNLETRDFRLFIGNFRLHQQTWGVIGLWYPKRQAQQRLF</sequence>
<organism evidence="2 3">
    <name type="scientific">Pseudogemmatithrix spongiicola</name>
    <dbReference type="NCBI Taxonomy" id="3062599"/>
    <lineage>
        <taxon>Bacteria</taxon>
        <taxon>Pseudomonadati</taxon>
        <taxon>Gemmatimonadota</taxon>
        <taxon>Gemmatimonadia</taxon>
        <taxon>Gemmatimonadales</taxon>
        <taxon>Gemmatimonadaceae</taxon>
        <taxon>Pseudogemmatithrix</taxon>
    </lineage>
</organism>
<evidence type="ECO:0000313" key="1">
    <source>
        <dbReference type="EMBL" id="WKW11216.1"/>
    </source>
</evidence>
<accession>A0AA49Q6U2</accession>
<protein>
    <submittedName>
        <fullName evidence="2">Uncharacterized protein</fullName>
    </submittedName>
</protein>
<keyword evidence="3" id="KW-1185">Reference proteome</keyword>
<dbReference type="EMBL" id="CP130612">
    <property type="protein sequence ID" value="WKW11216.1"/>
    <property type="molecule type" value="Genomic_DNA"/>
</dbReference>
<evidence type="ECO:0000313" key="2">
    <source>
        <dbReference type="EMBL" id="WKW14126.1"/>
    </source>
</evidence>
<reference evidence="2" key="1">
    <citation type="submission" date="2023-07" db="EMBL/GenBank/DDBJ databases">
        <authorList>
            <person name="Haufschild T."/>
            <person name="Kallscheuer N."/>
            <person name="Hammer J."/>
            <person name="Kohn T."/>
            <person name="Kabuu M."/>
            <person name="Jogler M."/>
            <person name="Wohfarth N."/>
            <person name="Heuer A."/>
            <person name="Rohde M."/>
            <person name="van Teeseling M.C.F."/>
            <person name="Jogler C."/>
        </authorList>
    </citation>
    <scope>NUCLEOTIDE SEQUENCE</scope>
    <source>
        <strain evidence="1">Strain 138</strain>
        <strain evidence="2">Strain 318</strain>
    </source>
</reference>
<name>A0AA49Q6U2_9BACT</name>
<gene>
    <name evidence="1" type="ORF">Strain138_000451</name>
    <name evidence="2" type="ORF">Strain318_000451</name>
</gene>
<dbReference type="EMBL" id="CP130613">
    <property type="protein sequence ID" value="WKW14126.1"/>
    <property type="molecule type" value="Genomic_DNA"/>
</dbReference>
<accession>A0AA49Q3T6</accession>
<dbReference type="Proteomes" id="UP001229955">
    <property type="component" value="Chromosome"/>
</dbReference>
<evidence type="ECO:0000313" key="3">
    <source>
        <dbReference type="Proteomes" id="UP001229955"/>
    </source>
</evidence>